<keyword evidence="8" id="KW-1185">Reference proteome</keyword>
<accession>A0A7Y0L8F2</accession>
<organism evidence="7 8">
    <name type="scientific">Sulfobacillus harzensis</name>
    <dbReference type="NCBI Taxonomy" id="2729629"/>
    <lineage>
        <taxon>Bacteria</taxon>
        <taxon>Bacillati</taxon>
        <taxon>Bacillota</taxon>
        <taxon>Clostridia</taxon>
        <taxon>Eubacteriales</taxon>
        <taxon>Clostridiales Family XVII. Incertae Sedis</taxon>
        <taxon>Sulfobacillus</taxon>
    </lineage>
</organism>
<keyword evidence="2" id="KW-1277">Toxin-antitoxin system</keyword>
<reference evidence="7 8" key="1">
    <citation type="submission" date="2020-04" db="EMBL/GenBank/DDBJ databases">
        <authorList>
            <person name="Zhang R."/>
            <person name="Schippers A."/>
        </authorList>
    </citation>
    <scope>NUCLEOTIDE SEQUENCE [LARGE SCALE GENOMIC DNA]</scope>
    <source>
        <strain evidence="7 8">DSM 109850</strain>
    </source>
</reference>
<dbReference type="Pfam" id="PF01934">
    <property type="entry name" value="HepT-like"/>
    <property type="match status" value="1"/>
</dbReference>
<dbReference type="Gene3D" id="1.20.120.580">
    <property type="entry name" value="bsu32300-like"/>
    <property type="match status" value="1"/>
</dbReference>
<comment type="similarity">
    <text evidence="6">Belongs to the HepT RNase toxin family.</text>
</comment>
<dbReference type="AlphaFoldDB" id="A0A7Y0L8F2"/>
<evidence type="ECO:0000256" key="3">
    <source>
        <dbReference type="ARBA" id="ARBA00022722"/>
    </source>
</evidence>
<dbReference type="GO" id="GO:0004540">
    <property type="term" value="F:RNA nuclease activity"/>
    <property type="evidence" value="ECO:0007669"/>
    <property type="project" value="InterPro"/>
</dbReference>
<keyword evidence="5" id="KW-0378">Hydrolase</keyword>
<evidence type="ECO:0000313" key="7">
    <source>
        <dbReference type="EMBL" id="NMP24716.1"/>
    </source>
</evidence>
<evidence type="ECO:0000256" key="1">
    <source>
        <dbReference type="ARBA" id="ARBA00022553"/>
    </source>
</evidence>
<dbReference type="GO" id="GO:0000166">
    <property type="term" value="F:nucleotide binding"/>
    <property type="evidence" value="ECO:0007669"/>
    <property type="project" value="UniProtKB-KW"/>
</dbReference>
<evidence type="ECO:0000256" key="4">
    <source>
        <dbReference type="ARBA" id="ARBA00022741"/>
    </source>
</evidence>
<evidence type="ECO:0000256" key="2">
    <source>
        <dbReference type="ARBA" id="ARBA00022649"/>
    </source>
</evidence>
<dbReference type="EMBL" id="JABBVZ010000140">
    <property type="protein sequence ID" value="NMP24716.1"/>
    <property type="molecule type" value="Genomic_DNA"/>
</dbReference>
<dbReference type="RefSeq" id="WP_169102924.1">
    <property type="nucleotide sequence ID" value="NZ_JABBVZ010000140.1"/>
</dbReference>
<dbReference type="PANTHER" id="PTHR34139:SF1">
    <property type="entry name" value="RNASE MJ1380-RELATED"/>
    <property type="match status" value="1"/>
</dbReference>
<sequence length="118" mass="13700">MSRHHEELYVRHIQDAIAKAIQWANRITRAEFMADEFAQSAIIRQLEIAGEAAGRLSEEFRQSHPELEARRLRALRNVLIHGYADVDLETVWDVVRHDLPALQQQLRSENAHSPEPEE</sequence>
<comment type="caution">
    <text evidence="7">The sequence shown here is derived from an EMBL/GenBank/DDBJ whole genome shotgun (WGS) entry which is preliminary data.</text>
</comment>
<keyword evidence="3" id="KW-0540">Nuclease</keyword>
<gene>
    <name evidence="7" type="ORF">HIJ39_20625</name>
</gene>
<dbReference type="PANTHER" id="PTHR34139">
    <property type="entry name" value="UPF0331 PROTEIN MJ0127"/>
    <property type="match status" value="1"/>
</dbReference>
<protein>
    <submittedName>
        <fullName evidence="7">DUF86 domain-containing protein</fullName>
    </submittedName>
</protein>
<dbReference type="GO" id="GO:0110001">
    <property type="term" value="C:toxin-antitoxin complex"/>
    <property type="evidence" value="ECO:0007669"/>
    <property type="project" value="InterPro"/>
</dbReference>
<keyword evidence="1" id="KW-0597">Phosphoprotein</keyword>
<keyword evidence="4" id="KW-0547">Nucleotide-binding</keyword>
<dbReference type="Proteomes" id="UP000533476">
    <property type="component" value="Unassembled WGS sequence"/>
</dbReference>
<dbReference type="InterPro" id="IPR008201">
    <property type="entry name" value="HepT-like"/>
</dbReference>
<evidence type="ECO:0000256" key="6">
    <source>
        <dbReference type="ARBA" id="ARBA00024207"/>
    </source>
</evidence>
<dbReference type="InterPro" id="IPR051813">
    <property type="entry name" value="HepT_RNase_toxin"/>
</dbReference>
<dbReference type="GO" id="GO:0016787">
    <property type="term" value="F:hydrolase activity"/>
    <property type="evidence" value="ECO:0007669"/>
    <property type="project" value="UniProtKB-KW"/>
</dbReference>
<evidence type="ECO:0000256" key="5">
    <source>
        <dbReference type="ARBA" id="ARBA00022801"/>
    </source>
</evidence>
<dbReference type="InterPro" id="IPR037038">
    <property type="entry name" value="HepT-like_sf"/>
</dbReference>
<name>A0A7Y0L8F2_9FIRM</name>
<proteinExistence type="inferred from homology"/>
<evidence type="ECO:0000313" key="8">
    <source>
        <dbReference type="Proteomes" id="UP000533476"/>
    </source>
</evidence>